<dbReference type="Proteomes" id="UP001432222">
    <property type="component" value="Chromosome"/>
</dbReference>
<sequence length="496" mass="53346">MPRRKLRVKAADSARINAELAELRATLEIRTEWPEAALAEAERAAEAPRLPDYDATELPLFTVDPPGSRDLDQAMHLAHRPGGGYRVHYAIADVAAFVRPGGAIDEEARRRVQTLYFPDRPVALHPTRLSEDAASLLPGEPRPALLWQLDLDEDGAVVLADLRRAVVRSHRRLDYEAVQRAVDAGGADEQLVLLATVGRLREEQERERGGVSLPVPEQEVEETPRGYVLGYRAPTPADGWNAQISLLTGMAAAELMLDAGVGLLRTLPAAPPDAYERLRRTARALDIDWPDGLPYPDLVRSLDPDRPLHAAFLNECTGLLRGAGHRAFDTARGRPAPADPGHAALAAPYAHCTAPLRRLGDRFVQEVCAAVAAGEEPPDWAREALVDVAALMTAGDRRAGEVERACVDLVEAEVLSGRVGEDFPAVVIDVDGKRPGRGTVQLREPAVRARCDRAGTGPGEGADGESPGAALPLGGRIAARLTVADPATRTVRFAAV</sequence>
<evidence type="ECO:0000313" key="3">
    <source>
        <dbReference type="Proteomes" id="UP001432222"/>
    </source>
</evidence>
<protein>
    <submittedName>
        <fullName evidence="2">RNB domain-containing ribonuclease</fullName>
    </submittedName>
</protein>
<accession>A0ABZ1U8Q7</accession>
<dbReference type="PANTHER" id="PTHR23355">
    <property type="entry name" value="RIBONUCLEASE"/>
    <property type="match status" value="1"/>
</dbReference>
<dbReference type="RefSeq" id="WP_328957051.1">
    <property type="nucleotide sequence ID" value="NZ_CP108110.1"/>
</dbReference>
<proteinExistence type="predicted"/>
<dbReference type="InterPro" id="IPR012340">
    <property type="entry name" value="NA-bd_OB-fold"/>
</dbReference>
<dbReference type="PANTHER" id="PTHR23355:SF9">
    <property type="entry name" value="DIS3-LIKE EXONUCLEASE 2"/>
    <property type="match status" value="1"/>
</dbReference>
<dbReference type="Pfam" id="PF18614">
    <property type="entry name" value="RNase_II_C_S1"/>
    <property type="match status" value="1"/>
</dbReference>
<name>A0ABZ1U8Q7_9ACTN</name>
<dbReference type="EMBL" id="CP108110">
    <property type="protein sequence ID" value="WUQ86429.1"/>
    <property type="molecule type" value="Genomic_DNA"/>
</dbReference>
<evidence type="ECO:0000313" key="2">
    <source>
        <dbReference type="EMBL" id="WUQ86429.1"/>
    </source>
</evidence>
<evidence type="ECO:0000259" key="1">
    <source>
        <dbReference type="SMART" id="SM00955"/>
    </source>
</evidence>
<dbReference type="SUPFAM" id="SSF50249">
    <property type="entry name" value="Nucleic acid-binding proteins"/>
    <property type="match status" value="1"/>
</dbReference>
<organism evidence="2 3">
    <name type="scientific">Kitasatospora purpeofusca</name>
    <dbReference type="NCBI Taxonomy" id="67352"/>
    <lineage>
        <taxon>Bacteria</taxon>
        <taxon>Bacillati</taxon>
        <taxon>Actinomycetota</taxon>
        <taxon>Actinomycetes</taxon>
        <taxon>Kitasatosporales</taxon>
        <taxon>Streptomycetaceae</taxon>
        <taxon>Kitasatospora</taxon>
    </lineage>
</organism>
<dbReference type="InterPro" id="IPR050180">
    <property type="entry name" value="RNR_Ribonuclease"/>
</dbReference>
<dbReference type="SMART" id="SM00955">
    <property type="entry name" value="RNB"/>
    <property type="match status" value="1"/>
</dbReference>
<dbReference type="InterPro" id="IPR001900">
    <property type="entry name" value="RNase_II/R"/>
</dbReference>
<feature type="domain" description="RNB" evidence="1">
    <location>
        <begin position="52"/>
        <end position="374"/>
    </location>
</feature>
<reference evidence="2" key="1">
    <citation type="submission" date="2022-10" db="EMBL/GenBank/DDBJ databases">
        <title>The complete genomes of actinobacterial strains from the NBC collection.</title>
        <authorList>
            <person name="Joergensen T.S."/>
            <person name="Alvarez Arevalo M."/>
            <person name="Sterndorff E.B."/>
            <person name="Faurdal D."/>
            <person name="Vuksanovic O."/>
            <person name="Mourched A.-S."/>
            <person name="Charusanti P."/>
            <person name="Shaw S."/>
            <person name="Blin K."/>
            <person name="Weber T."/>
        </authorList>
    </citation>
    <scope>NUCLEOTIDE SEQUENCE</scope>
    <source>
        <strain evidence="2">NBC_00222</strain>
    </source>
</reference>
<gene>
    <name evidence="2" type="ORF">OHA16_27805</name>
</gene>
<dbReference type="Pfam" id="PF00773">
    <property type="entry name" value="RNB"/>
    <property type="match status" value="1"/>
</dbReference>
<keyword evidence="3" id="KW-1185">Reference proteome</keyword>
<dbReference type="InterPro" id="IPR040596">
    <property type="entry name" value="RNase_II_C_S1"/>
</dbReference>